<proteinExistence type="predicted"/>
<reference evidence="1 2" key="2">
    <citation type="submission" date="2018-06" db="EMBL/GenBank/DDBJ databases">
        <title>Metagenomic assembly of (sub)arctic Cyanobacteria and their associated microbiome from non-axenic cultures.</title>
        <authorList>
            <person name="Baurain D."/>
        </authorList>
    </citation>
    <scope>NUCLEOTIDE SEQUENCE [LARGE SCALE GENOMIC DNA]</scope>
    <source>
        <strain evidence="1">ULC041bin1</strain>
    </source>
</reference>
<feature type="non-terminal residue" evidence="1">
    <location>
        <position position="1"/>
    </location>
</feature>
<accession>A0A2W4XFZ5</accession>
<sequence length="70" mass="7828">VESGRTKASRAPWAAREAIAHITPSQDRDRPFDFGERNFGERGFGKRGFGERRLEENVGAISLGVIVERL</sequence>
<evidence type="ECO:0000313" key="2">
    <source>
        <dbReference type="Proteomes" id="UP000249081"/>
    </source>
</evidence>
<comment type="caution">
    <text evidence="1">The sequence shown here is derived from an EMBL/GenBank/DDBJ whole genome shotgun (WGS) entry which is preliminary data.</text>
</comment>
<dbReference type="EMBL" id="QBMN01000245">
    <property type="protein sequence ID" value="PZO33605.1"/>
    <property type="molecule type" value="Genomic_DNA"/>
</dbReference>
<name>A0A2W4XFZ5_9CYAN</name>
<reference evidence="2" key="1">
    <citation type="submission" date="2018-04" db="EMBL/GenBank/DDBJ databases">
        <authorList>
            <person name="Cornet L."/>
        </authorList>
    </citation>
    <scope>NUCLEOTIDE SEQUENCE [LARGE SCALE GENOMIC DNA]</scope>
</reference>
<gene>
    <name evidence="1" type="ORF">DCF17_21740</name>
</gene>
<dbReference type="AlphaFoldDB" id="A0A2W4XFZ5"/>
<organism evidence="1 2">
    <name type="scientific">Shackletoniella antarctica</name>
    <dbReference type="NCBI Taxonomy" id="268115"/>
    <lineage>
        <taxon>Bacteria</taxon>
        <taxon>Bacillati</taxon>
        <taxon>Cyanobacteriota</taxon>
        <taxon>Cyanophyceae</taxon>
        <taxon>Oculatellales</taxon>
        <taxon>Oculatellaceae</taxon>
        <taxon>Shackletoniella</taxon>
    </lineage>
</organism>
<dbReference type="Proteomes" id="UP000249081">
    <property type="component" value="Unassembled WGS sequence"/>
</dbReference>
<evidence type="ECO:0000313" key="1">
    <source>
        <dbReference type="EMBL" id="PZO33605.1"/>
    </source>
</evidence>
<protein>
    <submittedName>
        <fullName evidence="1">Uncharacterized protein</fullName>
    </submittedName>
</protein>